<accession>A0A2P2QV79</accession>
<evidence type="ECO:0000313" key="1">
    <source>
        <dbReference type="EMBL" id="MBX70906.1"/>
    </source>
</evidence>
<protein>
    <submittedName>
        <fullName evidence="1">Uncharacterized protein</fullName>
    </submittedName>
</protein>
<reference evidence="1" key="1">
    <citation type="submission" date="2018-02" db="EMBL/GenBank/DDBJ databases">
        <title>Rhizophora mucronata_Transcriptome.</title>
        <authorList>
            <person name="Meera S.P."/>
            <person name="Sreeshan A."/>
            <person name="Augustine A."/>
        </authorList>
    </citation>
    <scope>NUCLEOTIDE SEQUENCE</scope>
    <source>
        <tissue evidence="1">Leaf</tissue>
    </source>
</reference>
<proteinExistence type="predicted"/>
<sequence>MAERINKEHTQVRRPLTQITKIFSASKRL</sequence>
<organism evidence="1">
    <name type="scientific">Rhizophora mucronata</name>
    <name type="common">Asiatic mangrove</name>
    <dbReference type="NCBI Taxonomy" id="61149"/>
    <lineage>
        <taxon>Eukaryota</taxon>
        <taxon>Viridiplantae</taxon>
        <taxon>Streptophyta</taxon>
        <taxon>Embryophyta</taxon>
        <taxon>Tracheophyta</taxon>
        <taxon>Spermatophyta</taxon>
        <taxon>Magnoliopsida</taxon>
        <taxon>eudicotyledons</taxon>
        <taxon>Gunneridae</taxon>
        <taxon>Pentapetalae</taxon>
        <taxon>rosids</taxon>
        <taxon>fabids</taxon>
        <taxon>Malpighiales</taxon>
        <taxon>Rhizophoraceae</taxon>
        <taxon>Rhizophora</taxon>
    </lineage>
</organism>
<name>A0A2P2QV79_RHIMU</name>
<dbReference type="AlphaFoldDB" id="A0A2P2QV79"/>
<dbReference type="EMBL" id="GGEC01090422">
    <property type="protein sequence ID" value="MBX70906.1"/>
    <property type="molecule type" value="Transcribed_RNA"/>
</dbReference>